<feature type="region of interest" description="Disordered" evidence="1">
    <location>
        <begin position="1"/>
        <end position="81"/>
    </location>
</feature>
<feature type="compositionally biased region" description="Low complexity" evidence="1">
    <location>
        <begin position="62"/>
        <end position="74"/>
    </location>
</feature>
<proteinExistence type="predicted"/>
<dbReference type="Proteomes" id="UP000784294">
    <property type="component" value="Unassembled WGS sequence"/>
</dbReference>
<accession>A0A448X224</accession>
<evidence type="ECO:0000313" key="3">
    <source>
        <dbReference type="Proteomes" id="UP000784294"/>
    </source>
</evidence>
<protein>
    <submittedName>
        <fullName evidence="2">Uncharacterized protein</fullName>
    </submittedName>
</protein>
<name>A0A448X224_9PLAT</name>
<dbReference type="AlphaFoldDB" id="A0A448X224"/>
<reference evidence="2" key="1">
    <citation type="submission" date="2018-11" db="EMBL/GenBank/DDBJ databases">
        <authorList>
            <consortium name="Pathogen Informatics"/>
        </authorList>
    </citation>
    <scope>NUCLEOTIDE SEQUENCE</scope>
</reference>
<evidence type="ECO:0000313" key="2">
    <source>
        <dbReference type="EMBL" id="VEL26051.1"/>
    </source>
</evidence>
<dbReference type="EMBL" id="CAAALY010077811">
    <property type="protein sequence ID" value="VEL26051.1"/>
    <property type="molecule type" value="Genomic_DNA"/>
</dbReference>
<comment type="caution">
    <text evidence="2">The sequence shown here is derived from an EMBL/GenBank/DDBJ whole genome shotgun (WGS) entry which is preliminary data.</text>
</comment>
<gene>
    <name evidence="2" type="ORF">PXEA_LOCUS19491</name>
</gene>
<feature type="compositionally biased region" description="Basic and acidic residues" evidence="1">
    <location>
        <begin position="36"/>
        <end position="49"/>
    </location>
</feature>
<keyword evidence="3" id="KW-1185">Reference proteome</keyword>
<feature type="region of interest" description="Disordered" evidence="1">
    <location>
        <begin position="113"/>
        <end position="132"/>
    </location>
</feature>
<feature type="compositionally biased region" description="Polar residues" evidence="1">
    <location>
        <begin position="118"/>
        <end position="132"/>
    </location>
</feature>
<evidence type="ECO:0000256" key="1">
    <source>
        <dbReference type="SAM" id="MobiDB-lite"/>
    </source>
</evidence>
<sequence>MHSLQPRIDQPIRCSSSPKTDDTFLPTRLCQGGLMSEEKDKKTNEKREQEEWEEDEDRRSSCGRGCPSSSRAGRLSVPASTGLRDLMMTRLLPSGLLDHTVSDLSTHHLADKIRVGQPISQTAEQPTTRADQ</sequence>
<organism evidence="2 3">
    <name type="scientific">Protopolystoma xenopodis</name>
    <dbReference type="NCBI Taxonomy" id="117903"/>
    <lineage>
        <taxon>Eukaryota</taxon>
        <taxon>Metazoa</taxon>
        <taxon>Spiralia</taxon>
        <taxon>Lophotrochozoa</taxon>
        <taxon>Platyhelminthes</taxon>
        <taxon>Monogenea</taxon>
        <taxon>Polyopisthocotylea</taxon>
        <taxon>Polystomatidea</taxon>
        <taxon>Polystomatidae</taxon>
        <taxon>Protopolystoma</taxon>
    </lineage>
</organism>